<dbReference type="Gene3D" id="3.40.50.1110">
    <property type="entry name" value="SGNH hydrolase"/>
    <property type="match status" value="1"/>
</dbReference>
<accession>B4D902</accession>
<evidence type="ECO:0000256" key="2">
    <source>
        <dbReference type="SAM" id="SignalP"/>
    </source>
</evidence>
<protein>
    <recommendedName>
        <fullName evidence="3">SGNH hydrolase-type esterase domain-containing protein</fullName>
    </recommendedName>
</protein>
<keyword evidence="5" id="KW-1185">Reference proteome</keyword>
<dbReference type="eggNOG" id="COG2755">
    <property type="taxonomic scope" value="Bacteria"/>
</dbReference>
<feature type="domain" description="SGNH hydrolase-type esterase" evidence="3">
    <location>
        <begin position="37"/>
        <end position="172"/>
    </location>
</feature>
<reference evidence="4 5" key="1">
    <citation type="journal article" date="2011" name="J. Bacteriol.">
        <title>Genome sequence of Chthoniobacter flavus Ellin428, an aerobic heterotrophic soil bacterium.</title>
        <authorList>
            <person name="Kant R."/>
            <person name="van Passel M.W."/>
            <person name="Palva A."/>
            <person name="Lucas S."/>
            <person name="Lapidus A."/>
            <person name="Glavina Del Rio T."/>
            <person name="Dalin E."/>
            <person name="Tice H."/>
            <person name="Bruce D."/>
            <person name="Goodwin L."/>
            <person name="Pitluck S."/>
            <person name="Larimer F.W."/>
            <person name="Land M.L."/>
            <person name="Hauser L."/>
            <person name="Sangwan P."/>
            <person name="de Vos W.M."/>
            <person name="Janssen P.H."/>
            <person name="Smidt H."/>
        </authorList>
    </citation>
    <scope>NUCLEOTIDE SEQUENCE [LARGE SCALE GENOMIC DNA]</scope>
    <source>
        <strain evidence="4 5">Ellin428</strain>
    </source>
</reference>
<feature type="signal peptide" evidence="2">
    <location>
        <begin position="1"/>
        <end position="24"/>
    </location>
</feature>
<dbReference type="STRING" id="497964.CfE428DRAFT_5392"/>
<keyword evidence="2" id="KW-0732">Signal</keyword>
<evidence type="ECO:0000313" key="5">
    <source>
        <dbReference type="Proteomes" id="UP000005824"/>
    </source>
</evidence>
<sequence>MHIMRSLPLLLVLLLSLCAWPLRAADDFLPGVKRIVFLGDSITHGGGYVEDFELYLFARHPERKFEVIDIGLSSETVSGLSEEGHAGGKFPRPDLHERLDRALPKTKPDLVFACYGMNDGIYLPLDESRFAKFREGMNWLHDKVTAAGAQIIHLTPPTFHPLTARPTPGPGWQAARVDARRLQ</sequence>
<dbReference type="PANTHER" id="PTHR30383">
    <property type="entry name" value="THIOESTERASE 1/PROTEASE 1/LYSOPHOSPHOLIPASE L1"/>
    <property type="match status" value="1"/>
</dbReference>
<name>B4D902_9BACT</name>
<dbReference type="InterPro" id="IPR013830">
    <property type="entry name" value="SGNH_hydro"/>
</dbReference>
<feature type="region of interest" description="Disordered" evidence="1">
    <location>
        <begin position="160"/>
        <end position="183"/>
    </location>
</feature>
<feature type="chain" id="PRO_5002802601" description="SGNH hydrolase-type esterase domain-containing protein" evidence="2">
    <location>
        <begin position="25"/>
        <end position="183"/>
    </location>
</feature>
<dbReference type="AlphaFoldDB" id="B4D902"/>
<dbReference type="EMBL" id="ABVL01000024">
    <property type="protein sequence ID" value="EDY17047.1"/>
    <property type="molecule type" value="Genomic_DNA"/>
</dbReference>
<gene>
    <name evidence="4" type="ORF">CfE428DRAFT_5392</name>
</gene>
<dbReference type="Proteomes" id="UP000005824">
    <property type="component" value="Unassembled WGS sequence"/>
</dbReference>
<dbReference type="SUPFAM" id="SSF52266">
    <property type="entry name" value="SGNH hydrolase"/>
    <property type="match status" value="1"/>
</dbReference>
<evidence type="ECO:0000313" key="4">
    <source>
        <dbReference type="EMBL" id="EDY17047.1"/>
    </source>
</evidence>
<dbReference type="PANTHER" id="PTHR30383:SF5">
    <property type="entry name" value="SGNH HYDROLASE-TYPE ESTERASE DOMAIN-CONTAINING PROTEIN"/>
    <property type="match status" value="1"/>
</dbReference>
<dbReference type="InParanoid" id="B4D902"/>
<evidence type="ECO:0000259" key="3">
    <source>
        <dbReference type="Pfam" id="PF13472"/>
    </source>
</evidence>
<comment type="caution">
    <text evidence="4">The sequence shown here is derived from an EMBL/GenBank/DDBJ whole genome shotgun (WGS) entry which is preliminary data.</text>
</comment>
<proteinExistence type="predicted"/>
<dbReference type="GO" id="GO:0004622">
    <property type="term" value="F:phosphatidylcholine lysophospholipase activity"/>
    <property type="evidence" value="ECO:0007669"/>
    <property type="project" value="TreeGrafter"/>
</dbReference>
<dbReference type="InterPro" id="IPR036514">
    <property type="entry name" value="SGNH_hydro_sf"/>
</dbReference>
<dbReference type="InterPro" id="IPR051532">
    <property type="entry name" value="Ester_Hydrolysis_Enzymes"/>
</dbReference>
<evidence type="ECO:0000256" key="1">
    <source>
        <dbReference type="SAM" id="MobiDB-lite"/>
    </source>
</evidence>
<organism evidence="4 5">
    <name type="scientific">Chthoniobacter flavus Ellin428</name>
    <dbReference type="NCBI Taxonomy" id="497964"/>
    <lineage>
        <taxon>Bacteria</taxon>
        <taxon>Pseudomonadati</taxon>
        <taxon>Verrucomicrobiota</taxon>
        <taxon>Spartobacteria</taxon>
        <taxon>Chthoniobacterales</taxon>
        <taxon>Chthoniobacteraceae</taxon>
        <taxon>Chthoniobacter</taxon>
    </lineage>
</organism>
<dbReference type="Pfam" id="PF13472">
    <property type="entry name" value="Lipase_GDSL_2"/>
    <property type="match status" value="1"/>
</dbReference>